<dbReference type="AlphaFoldDB" id="S0JR53"/>
<name>S0JR53_9ENTE</name>
<comment type="similarity">
    <text evidence="2">Belongs to the isochorismate synthase family.</text>
</comment>
<dbReference type="InterPro" id="IPR004561">
    <property type="entry name" value="IsoChor_synthase"/>
</dbReference>
<feature type="domain" description="Chorismate-utilising enzyme C-terminal" evidence="6">
    <location>
        <begin position="184"/>
        <end position="434"/>
    </location>
</feature>
<evidence type="ECO:0000259" key="6">
    <source>
        <dbReference type="Pfam" id="PF00425"/>
    </source>
</evidence>
<dbReference type="RefSeq" id="WP_016175110.1">
    <property type="nucleotide sequence ID" value="NZ_KE136389.1"/>
</dbReference>
<keyword evidence="8" id="KW-1185">Reference proteome</keyword>
<dbReference type="SUPFAM" id="SSF56322">
    <property type="entry name" value="ADC synthase"/>
    <property type="match status" value="1"/>
</dbReference>
<dbReference type="GO" id="GO:0009697">
    <property type="term" value="P:salicylic acid biosynthetic process"/>
    <property type="evidence" value="ECO:0007669"/>
    <property type="project" value="TreeGrafter"/>
</dbReference>
<evidence type="ECO:0000256" key="2">
    <source>
        <dbReference type="ARBA" id="ARBA00005297"/>
    </source>
</evidence>
<sequence length="452" mass="50330">MCTNLHEQLATIQTEYISYSYPIASVALNDLFAKSDAYQGERFFWQSADKKVVLLGLGQLEVLQGKTTEEIQAFQTYFFEHSTILPTEVYQEPLLFGGFAFDSSGKTESFWNELEKGYFQVPFILFSQQEEQCIVTLTVRNQEHVETVFQQLEEQVCALLTLPPSEQATPAPDIQATELGIDPWLTLVDESVQAIQAGALKKVVLARQMKLSTTGKFDSAVILNHLLDQQPNTYVFVLEGATRCFIGATPERLIEGTPDYFATASVAGSIKRGTTLAEDERLGQSLLNDAKNSHEHGLVVNRIEQELAPFIDELTLGARRLLKNRDIQHIYLPLFGKRKKGTHLLQCVQTLHPTPALGGEPREAAMQWLAEHEVSGRGLYGAPIGWLSLKEDIGEFAVGIRSGVFSEDEGLLYAGCGIVGESIAKEEEKETRMKFQPMLRGVKGIESSKSYD</sequence>
<dbReference type="HOGENOM" id="CLU_006493_8_4_9"/>
<dbReference type="EC" id="5.4.4.2" evidence="3"/>
<dbReference type="EMBL" id="AHYT01000004">
    <property type="protein sequence ID" value="EOT29361.1"/>
    <property type="molecule type" value="Genomic_DNA"/>
</dbReference>
<evidence type="ECO:0000313" key="7">
    <source>
        <dbReference type="EMBL" id="EOT29361.1"/>
    </source>
</evidence>
<reference evidence="7 8" key="1">
    <citation type="submission" date="2013-03" db="EMBL/GenBank/DDBJ databases">
        <title>The Genome Sequence of Enterococcus saccharolyticus ATCC_43076 (Illumina only assembly).</title>
        <authorList>
            <consortium name="The Broad Institute Genomics Platform"/>
            <consortium name="The Broad Institute Genome Sequencing Center for Infectious Disease"/>
            <person name="Earl A."/>
            <person name="Russ C."/>
            <person name="Gilmore M."/>
            <person name="Surin D."/>
            <person name="Walker B."/>
            <person name="Young S."/>
            <person name="Zeng Q."/>
            <person name="Gargeya S."/>
            <person name="Fitzgerald M."/>
            <person name="Haas B."/>
            <person name="Abouelleil A."/>
            <person name="Allen A.W."/>
            <person name="Alvarado L."/>
            <person name="Arachchi H.M."/>
            <person name="Berlin A.M."/>
            <person name="Chapman S.B."/>
            <person name="Gainer-Dewar J."/>
            <person name="Goldberg J."/>
            <person name="Griggs A."/>
            <person name="Gujja S."/>
            <person name="Hansen M."/>
            <person name="Howarth C."/>
            <person name="Imamovic A."/>
            <person name="Ireland A."/>
            <person name="Larimer J."/>
            <person name="McCowan C."/>
            <person name="Murphy C."/>
            <person name="Pearson M."/>
            <person name="Poon T.W."/>
            <person name="Priest M."/>
            <person name="Roberts A."/>
            <person name="Saif S."/>
            <person name="Shea T."/>
            <person name="Sisk P."/>
            <person name="Sykes S."/>
            <person name="Wortman J."/>
            <person name="Nusbaum C."/>
            <person name="Birren B."/>
        </authorList>
    </citation>
    <scope>NUCLEOTIDE SEQUENCE [LARGE SCALE GENOMIC DNA]</scope>
    <source>
        <strain evidence="7 8">ATCC 43076</strain>
    </source>
</reference>
<organism evidence="7 8">
    <name type="scientific">Enterococcus saccharolyticus subsp. saccharolyticus ATCC 43076</name>
    <dbReference type="NCBI Taxonomy" id="1139996"/>
    <lineage>
        <taxon>Bacteria</taxon>
        <taxon>Bacillati</taxon>
        <taxon>Bacillota</taxon>
        <taxon>Bacilli</taxon>
        <taxon>Lactobacillales</taxon>
        <taxon>Enterococcaceae</taxon>
        <taxon>Enterococcus</taxon>
    </lineage>
</organism>
<keyword evidence="4" id="KW-0413">Isomerase</keyword>
<dbReference type="PATRIC" id="fig|1139996.3.peg.1293"/>
<dbReference type="STRING" id="41997.RV16_GL000257"/>
<evidence type="ECO:0000256" key="4">
    <source>
        <dbReference type="ARBA" id="ARBA00023235"/>
    </source>
</evidence>
<evidence type="ECO:0000313" key="8">
    <source>
        <dbReference type="Proteomes" id="UP000014136"/>
    </source>
</evidence>
<gene>
    <name evidence="7" type="ORF">OMQ_01313</name>
</gene>
<comment type="catalytic activity">
    <reaction evidence="1">
        <text>chorismate = isochorismate</text>
        <dbReference type="Rhea" id="RHEA:18985"/>
        <dbReference type="ChEBI" id="CHEBI:29748"/>
        <dbReference type="ChEBI" id="CHEBI:29780"/>
        <dbReference type="EC" id="5.4.4.2"/>
    </reaction>
</comment>
<dbReference type="eggNOG" id="COG1169">
    <property type="taxonomic scope" value="Bacteria"/>
</dbReference>
<dbReference type="PANTHER" id="PTHR42839">
    <property type="entry name" value="ISOCHORISMATE SYNTHASE ENTC"/>
    <property type="match status" value="1"/>
</dbReference>
<proteinExistence type="inferred from homology"/>
<protein>
    <recommendedName>
        <fullName evidence="3">isochorismate synthase</fullName>
        <ecNumber evidence="3">5.4.4.2</ecNumber>
    </recommendedName>
    <alternativeName>
        <fullName evidence="5">Isochorismate mutase</fullName>
    </alternativeName>
</protein>
<evidence type="ECO:0000256" key="3">
    <source>
        <dbReference type="ARBA" id="ARBA00012824"/>
    </source>
</evidence>
<dbReference type="InterPro" id="IPR015890">
    <property type="entry name" value="Chorismate_C"/>
</dbReference>
<evidence type="ECO:0000256" key="5">
    <source>
        <dbReference type="ARBA" id="ARBA00041564"/>
    </source>
</evidence>
<evidence type="ECO:0000256" key="1">
    <source>
        <dbReference type="ARBA" id="ARBA00000799"/>
    </source>
</evidence>
<dbReference type="PANTHER" id="PTHR42839:SF1">
    <property type="entry name" value="ISOCHORISMATE SYNTHASE MENF"/>
    <property type="match status" value="1"/>
</dbReference>
<dbReference type="Gene3D" id="3.60.120.10">
    <property type="entry name" value="Anthranilate synthase"/>
    <property type="match status" value="1"/>
</dbReference>
<dbReference type="NCBIfam" id="TIGR00543">
    <property type="entry name" value="isochor_syn"/>
    <property type="match status" value="1"/>
</dbReference>
<dbReference type="Pfam" id="PF00425">
    <property type="entry name" value="Chorismate_bind"/>
    <property type="match status" value="1"/>
</dbReference>
<dbReference type="OrthoDB" id="9803598at2"/>
<accession>S0JR53</accession>
<comment type="caution">
    <text evidence="7">The sequence shown here is derived from an EMBL/GenBank/DDBJ whole genome shotgun (WGS) entry which is preliminary data.</text>
</comment>
<dbReference type="Proteomes" id="UP000014136">
    <property type="component" value="Unassembled WGS sequence"/>
</dbReference>
<dbReference type="GO" id="GO:0008909">
    <property type="term" value="F:isochorismate synthase activity"/>
    <property type="evidence" value="ECO:0007669"/>
    <property type="project" value="UniProtKB-EC"/>
</dbReference>
<dbReference type="InterPro" id="IPR005801">
    <property type="entry name" value="ADC_synthase"/>
</dbReference>